<dbReference type="Pfam" id="PF24729">
    <property type="entry name" value="Acb2_Tad1_hairpin"/>
    <property type="match status" value="1"/>
</dbReference>
<dbReference type="OrthoDB" id="7360772at2"/>
<dbReference type="AlphaFoldDB" id="A0A2D0L148"/>
<accession>A0A2D0L148</accession>
<dbReference type="InterPro" id="IPR056098">
    <property type="entry name" value="Acb2/Tad1_hairpin"/>
</dbReference>
<protein>
    <recommendedName>
        <fullName evidence="2">Acb2/Tad1 hairpin domain-containing protein</fullName>
    </recommendedName>
</protein>
<evidence type="ECO:0000313" key="4">
    <source>
        <dbReference type="Proteomes" id="UP000221101"/>
    </source>
</evidence>
<keyword evidence="4" id="KW-1185">Reference proteome</keyword>
<evidence type="ECO:0000256" key="1">
    <source>
        <dbReference type="ARBA" id="ARBA00022741"/>
    </source>
</evidence>
<reference evidence="3 4" key="1">
    <citation type="journal article" date="2017" name="Nat. Microbiol.">
        <title>Natural product diversity associated with the nematode symbionts Photorhabdus and Xenorhabdus.</title>
        <authorList>
            <person name="Tobias N.J."/>
            <person name="Wolff H."/>
            <person name="Djahanschiri B."/>
            <person name="Grundmann F."/>
            <person name="Kronenwerth M."/>
            <person name="Shi Y.M."/>
            <person name="Simonyi S."/>
            <person name="Grun P."/>
            <person name="Shapiro-Ilan D."/>
            <person name="Pidot S.J."/>
            <person name="Stinear T.P."/>
            <person name="Ebersberger I."/>
            <person name="Bode H.B."/>
        </authorList>
    </citation>
    <scope>NUCLEOTIDE SEQUENCE [LARGE SCALE GENOMIC DNA]</scope>
    <source>
        <strain evidence="3 4">DSM 17907</strain>
    </source>
</reference>
<dbReference type="GO" id="GO:0000166">
    <property type="term" value="F:nucleotide binding"/>
    <property type="evidence" value="ECO:0007669"/>
    <property type="project" value="UniProtKB-KW"/>
</dbReference>
<dbReference type="EMBL" id="NJCX01000034">
    <property type="protein sequence ID" value="PHM69285.1"/>
    <property type="molecule type" value="Genomic_DNA"/>
</dbReference>
<dbReference type="Proteomes" id="UP000221101">
    <property type="component" value="Unassembled WGS sequence"/>
</dbReference>
<proteinExistence type="predicted"/>
<sequence length="75" mass="8904">MENQHRKITGYRELNQDEIDWMNKIKALGEEIAQLYDHLVKPNTDVDMRWLNEGRTDLQKGIMCWVRAVAQPTTF</sequence>
<comment type="caution">
    <text evidence="3">The sequence shown here is derived from an EMBL/GenBank/DDBJ whole genome shotgun (WGS) entry which is preliminary data.</text>
</comment>
<organism evidence="3 4">
    <name type="scientific">Xenorhabdus kozodoii</name>
    <dbReference type="NCBI Taxonomy" id="351676"/>
    <lineage>
        <taxon>Bacteria</taxon>
        <taxon>Pseudomonadati</taxon>
        <taxon>Pseudomonadota</taxon>
        <taxon>Gammaproteobacteria</taxon>
        <taxon>Enterobacterales</taxon>
        <taxon>Morganellaceae</taxon>
        <taxon>Xenorhabdus</taxon>
    </lineage>
</organism>
<name>A0A2D0L148_9GAMM</name>
<evidence type="ECO:0000313" key="3">
    <source>
        <dbReference type="EMBL" id="PHM69285.1"/>
    </source>
</evidence>
<feature type="domain" description="Acb2/Tad1 hairpin" evidence="2">
    <location>
        <begin position="8"/>
        <end position="70"/>
    </location>
</feature>
<keyword evidence="1" id="KW-0547">Nucleotide-binding</keyword>
<dbReference type="RefSeq" id="WP_099143231.1">
    <property type="nucleotide sequence ID" value="NZ_CAWNOR010000069.1"/>
</dbReference>
<gene>
    <name evidence="3" type="ORF">Xkoz_03461</name>
</gene>
<evidence type="ECO:0000259" key="2">
    <source>
        <dbReference type="Pfam" id="PF24729"/>
    </source>
</evidence>